<dbReference type="EMBL" id="JASBNA010000062">
    <property type="protein sequence ID" value="KAK7679187.1"/>
    <property type="molecule type" value="Genomic_DNA"/>
</dbReference>
<evidence type="ECO:0000313" key="1">
    <source>
        <dbReference type="EMBL" id="KAK7679187.1"/>
    </source>
</evidence>
<evidence type="ECO:0000313" key="2">
    <source>
        <dbReference type="Proteomes" id="UP001385951"/>
    </source>
</evidence>
<accession>A0AAW0FIL6</accession>
<organism evidence="1 2">
    <name type="scientific">Cerrena zonata</name>
    <dbReference type="NCBI Taxonomy" id="2478898"/>
    <lineage>
        <taxon>Eukaryota</taxon>
        <taxon>Fungi</taxon>
        <taxon>Dikarya</taxon>
        <taxon>Basidiomycota</taxon>
        <taxon>Agaricomycotina</taxon>
        <taxon>Agaricomycetes</taxon>
        <taxon>Polyporales</taxon>
        <taxon>Cerrenaceae</taxon>
        <taxon>Cerrena</taxon>
    </lineage>
</organism>
<name>A0AAW0FIL6_9APHY</name>
<proteinExistence type="predicted"/>
<keyword evidence="2" id="KW-1185">Reference proteome</keyword>
<gene>
    <name evidence="1" type="ORF">QCA50_017765</name>
</gene>
<comment type="caution">
    <text evidence="1">The sequence shown here is derived from an EMBL/GenBank/DDBJ whole genome shotgun (WGS) entry which is preliminary data.</text>
</comment>
<dbReference type="AlphaFoldDB" id="A0AAW0FIL6"/>
<protein>
    <submittedName>
        <fullName evidence="1">Uncharacterized protein</fullName>
    </submittedName>
</protein>
<sequence>MFFLVELSQANKPKDTDSFIFRGFHHLSAIQKEGLMVWDGLKDRIFKSRPYFLLGTADGPERLNKVLKGFEVNNWGGGRLEQTMMREFMRSSSIKTVLRSVADASFNSRNNDSDDISGLIARQILHNNVEECGTVEATSGEGNTQAQEVEEQTEAVSNALTFPPLKVDKEIAFRPLTPHAIGRTHRYYNLSTKRVWYSTEVTIPRKAPILQTHVQFHNYLLVNGRRTMPTSLARNASANSALIKAVIDGRYCVGEVMSVLPFSMHKPD</sequence>
<reference evidence="1 2" key="1">
    <citation type="submission" date="2022-09" db="EMBL/GenBank/DDBJ databases">
        <authorList>
            <person name="Palmer J.M."/>
        </authorList>
    </citation>
    <scope>NUCLEOTIDE SEQUENCE [LARGE SCALE GENOMIC DNA]</scope>
    <source>
        <strain evidence="1 2">DSM 7382</strain>
    </source>
</reference>
<dbReference type="Proteomes" id="UP001385951">
    <property type="component" value="Unassembled WGS sequence"/>
</dbReference>